<evidence type="ECO:0000313" key="1">
    <source>
        <dbReference type="EMBL" id="EEB06394.1"/>
    </source>
</evidence>
<protein>
    <submittedName>
        <fullName evidence="1">Uncharacterized protein</fullName>
    </submittedName>
</protein>
<dbReference type="VEuPathDB" id="FungiDB:SJAG_05233"/>
<gene>
    <name evidence="1" type="ORF">SJAG_05233</name>
</gene>
<dbReference type="HOGENOM" id="CLU_2639487_0_0_1"/>
<dbReference type="Proteomes" id="UP000001744">
    <property type="component" value="Unassembled WGS sequence"/>
</dbReference>
<reference evidence="1 2" key="1">
    <citation type="journal article" date="2011" name="Science">
        <title>Comparative functional genomics of the fission yeasts.</title>
        <authorList>
            <person name="Rhind N."/>
            <person name="Chen Z."/>
            <person name="Yassour M."/>
            <person name="Thompson D.A."/>
            <person name="Haas B.J."/>
            <person name="Habib N."/>
            <person name="Wapinski I."/>
            <person name="Roy S."/>
            <person name="Lin M.F."/>
            <person name="Heiman D.I."/>
            <person name="Young S.K."/>
            <person name="Furuya K."/>
            <person name="Guo Y."/>
            <person name="Pidoux A."/>
            <person name="Chen H.M."/>
            <person name="Robbertse B."/>
            <person name="Goldberg J.M."/>
            <person name="Aoki K."/>
            <person name="Bayne E.H."/>
            <person name="Berlin A.M."/>
            <person name="Desjardins C.A."/>
            <person name="Dobbs E."/>
            <person name="Dukaj L."/>
            <person name="Fan L."/>
            <person name="FitzGerald M.G."/>
            <person name="French C."/>
            <person name="Gujja S."/>
            <person name="Hansen K."/>
            <person name="Keifenheim D."/>
            <person name="Levin J.Z."/>
            <person name="Mosher R.A."/>
            <person name="Mueller C.A."/>
            <person name="Pfiffner J."/>
            <person name="Priest M."/>
            <person name="Russ C."/>
            <person name="Smialowska A."/>
            <person name="Swoboda P."/>
            <person name="Sykes S.M."/>
            <person name="Vaughn M."/>
            <person name="Vengrova S."/>
            <person name="Yoder R."/>
            <person name="Zeng Q."/>
            <person name="Allshire R."/>
            <person name="Baulcombe D."/>
            <person name="Birren B.W."/>
            <person name="Brown W."/>
            <person name="Ekwall K."/>
            <person name="Kellis M."/>
            <person name="Leatherwood J."/>
            <person name="Levin H."/>
            <person name="Margalit H."/>
            <person name="Martienssen R."/>
            <person name="Nieduszynski C.A."/>
            <person name="Spatafora J.W."/>
            <person name="Friedman N."/>
            <person name="Dalgaard J.Z."/>
            <person name="Baumann P."/>
            <person name="Niki H."/>
            <person name="Regev A."/>
            <person name="Nusbaum C."/>
        </authorList>
    </citation>
    <scope>NUCLEOTIDE SEQUENCE [LARGE SCALE GENOMIC DNA]</scope>
    <source>
        <strain evidence="2">yFS275 / FY16936</strain>
    </source>
</reference>
<organism evidence="1 2">
    <name type="scientific">Schizosaccharomyces japonicus (strain yFS275 / FY16936)</name>
    <name type="common">Fission yeast</name>
    <dbReference type="NCBI Taxonomy" id="402676"/>
    <lineage>
        <taxon>Eukaryota</taxon>
        <taxon>Fungi</taxon>
        <taxon>Dikarya</taxon>
        <taxon>Ascomycota</taxon>
        <taxon>Taphrinomycotina</taxon>
        <taxon>Schizosaccharomycetes</taxon>
        <taxon>Schizosaccharomycetales</taxon>
        <taxon>Schizosaccharomycetaceae</taxon>
        <taxon>Schizosaccharomyces</taxon>
    </lineage>
</organism>
<sequence length="77" mass="8467">MLCSQLDCVKSSSGWPSSQLLLLQQPGFFRNAQHLQLPIAVYASSVPTELAETSVKTRYEEIAIICSNPFIPKALSL</sequence>
<accession>B6JXX6</accession>
<proteinExistence type="predicted"/>
<dbReference type="JaponicusDB" id="SJAG_05233"/>
<keyword evidence="2" id="KW-1185">Reference proteome</keyword>
<name>B6JXX6_SCHJY</name>
<dbReference type="GeneID" id="7051393"/>
<dbReference type="EMBL" id="KE651168">
    <property type="protein sequence ID" value="EEB06394.1"/>
    <property type="molecule type" value="Genomic_DNA"/>
</dbReference>
<evidence type="ECO:0000313" key="2">
    <source>
        <dbReference type="Proteomes" id="UP000001744"/>
    </source>
</evidence>
<dbReference type="AlphaFoldDB" id="B6JXX6"/>
<dbReference type="RefSeq" id="XP_002172687.1">
    <property type="nucleotide sequence ID" value="XM_002172651.1"/>
</dbReference>